<feature type="compositionally biased region" description="Low complexity" evidence="3">
    <location>
        <begin position="140"/>
        <end position="157"/>
    </location>
</feature>
<dbReference type="PROSITE" id="PS50110">
    <property type="entry name" value="RESPONSE_REGULATORY"/>
    <property type="match status" value="1"/>
</dbReference>
<geneLocation type="plasmid" evidence="5 6">
    <name>B</name>
</geneLocation>
<feature type="modified residue" description="4-aspartylphosphate" evidence="2">
    <location>
        <position position="71"/>
    </location>
</feature>
<evidence type="ECO:0000256" key="2">
    <source>
        <dbReference type="PROSITE-ProRule" id="PRU00169"/>
    </source>
</evidence>
<dbReference type="InterPro" id="IPR001789">
    <property type="entry name" value="Sig_transdc_resp-reg_receiver"/>
</dbReference>
<keyword evidence="1 2" id="KW-0597">Phosphoprotein</keyword>
<dbReference type="InterPro" id="IPR050595">
    <property type="entry name" value="Bact_response_regulator"/>
</dbReference>
<name>A0ABY4SHW4_AQUTE</name>
<keyword evidence="5" id="KW-0614">Plasmid</keyword>
<feature type="domain" description="Response regulatory" evidence="4">
    <location>
        <begin position="22"/>
        <end position="134"/>
    </location>
</feature>
<gene>
    <name evidence="5" type="ORF">MW290_32570</name>
</gene>
<keyword evidence="6" id="KW-1185">Reference proteome</keyword>
<evidence type="ECO:0000256" key="3">
    <source>
        <dbReference type="SAM" id="MobiDB-lite"/>
    </source>
</evidence>
<feature type="region of interest" description="Disordered" evidence="3">
    <location>
        <begin position="138"/>
        <end position="157"/>
    </location>
</feature>
<dbReference type="SMART" id="SM00448">
    <property type="entry name" value="REC"/>
    <property type="match status" value="1"/>
</dbReference>
<dbReference type="InterPro" id="IPR011006">
    <property type="entry name" value="CheY-like_superfamily"/>
</dbReference>
<evidence type="ECO:0000313" key="6">
    <source>
        <dbReference type="Proteomes" id="UP001056201"/>
    </source>
</evidence>
<evidence type="ECO:0000256" key="1">
    <source>
        <dbReference type="ARBA" id="ARBA00022553"/>
    </source>
</evidence>
<accession>A0ABY4SHW4</accession>
<dbReference type="Proteomes" id="UP001056201">
    <property type="component" value="Plasmid B"/>
</dbReference>
<protein>
    <submittedName>
        <fullName evidence="5">Response regulator</fullName>
    </submittedName>
</protein>
<dbReference type="PANTHER" id="PTHR44591:SF3">
    <property type="entry name" value="RESPONSE REGULATORY DOMAIN-CONTAINING PROTEIN"/>
    <property type="match status" value="1"/>
</dbReference>
<proteinExistence type="predicted"/>
<dbReference type="RefSeq" id="WP_250200267.1">
    <property type="nucleotide sequence ID" value="NZ_CP097638.1"/>
</dbReference>
<dbReference type="PANTHER" id="PTHR44591">
    <property type="entry name" value="STRESS RESPONSE REGULATOR PROTEIN 1"/>
    <property type="match status" value="1"/>
</dbReference>
<evidence type="ECO:0000259" key="4">
    <source>
        <dbReference type="PROSITE" id="PS50110"/>
    </source>
</evidence>
<dbReference type="EMBL" id="CP097638">
    <property type="protein sequence ID" value="URI12099.1"/>
    <property type="molecule type" value="Genomic_DNA"/>
</dbReference>
<evidence type="ECO:0000313" key="5">
    <source>
        <dbReference type="EMBL" id="URI12099.1"/>
    </source>
</evidence>
<dbReference type="Gene3D" id="3.40.50.2300">
    <property type="match status" value="1"/>
</dbReference>
<dbReference type="Pfam" id="PF00072">
    <property type="entry name" value="Response_reg"/>
    <property type="match status" value="1"/>
</dbReference>
<dbReference type="SUPFAM" id="SSF52172">
    <property type="entry name" value="CheY-like"/>
    <property type="match status" value="1"/>
</dbReference>
<organism evidence="5 6">
    <name type="scientific">Aquincola tertiaricarbonis</name>
    <dbReference type="NCBI Taxonomy" id="391953"/>
    <lineage>
        <taxon>Bacteria</taxon>
        <taxon>Pseudomonadati</taxon>
        <taxon>Pseudomonadota</taxon>
        <taxon>Betaproteobacteria</taxon>
        <taxon>Burkholderiales</taxon>
        <taxon>Sphaerotilaceae</taxon>
        <taxon>Aquincola</taxon>
    </lineage>
</organism>
<sequence>MKVLDQQPTRPLTGSASLSGLHVLVVDDEDSVRSAVADLLRAKGAECVEAPGTDEALQELGSKAFEVALVDIQMPGADGYELARRLRARSPECDTRLIAMSAFGLAEQHGHLFDAYVAKPSKADKMVGTIIQTLARDRPAAANSATASNSGGASSSR</sequence>
<reference evidence="5" key="1">
    <citation type="submission" date="2022-05" db="EMBL/GenBank/DDBJ databases">
        <title>An RpoN-dependent PEP-CTERM gene is involved in floc formation of an Aquincola tertiaricarbonis strain.</title>
        <authorList>
            <person name="Qiu D."/>
            <person name="Xia M."/>
        </authorList>
    </citation>
    <scope>NUCLEOTIDE SEQUENCE</scope>
    <source>
        <strain evidence="5">RN12</strain>
        <plasmid evidence="5">B</plasmid>
    </source>
</reference>